<dbReference type="EC" id="3.1.4.-" evidence="10"/>
<feature type="compositionally biased region" description="Basic and acidic residues" evidence="11">
    <location>
        <begin position="310"/>
        <end position="331"/>
    </location>
</feature>
<evidence type="ECO:0000313" key="13">
    <source>
        <dbReference type="EMBL" id="EMP24076.1"/>
    </source>
</evidence>
<feature type="binding site" evidence="9">
    <location>
        <position position="479"/>
    </location>
    <ligand>
        <name>Zn(2+)</name>
        <dbReference type="ChEBI" id="CHEBI:29105"/>
        <label>2</label>
    </ligand>
</feature>
<evidence type="ECO:0000256" key="3">
    <source>
        <dbReference type="ARBA" id="ARBA00022723"/>
    </source>
</evidence>
<dbReference type="AlphaFoldDB" id="M7AGM7"/>
<dbReference type="SUPFAM" id="SSF109604">
    <property type="entry name" value="HD-domain/PDEase-like"/>
    <property type="match status" value="1"/>
</dbReference>
<feature type="region of interest" description="Disordered" evidence="11">
    <location>
        <begin position="687"/>
        <end position="793"/>
    </location>
</feature>
<feature type="binding site" evidence="8">
    <location>
        <position position="596"/>
    </location>
    <ligand>
        <name>AMP</name>
        <dbReference type="ChEBI" id="CHEBI:456215"/>
    </ligand>
</feature>
<dbReference type="GO" id="GO:0004115">
    <property type="term" value="F:3',5'-cyclic-AMP phosphodiesterase activity"/>
    <property type="evidence" value="ECO:0007669"/>
    <property type="project" value="UniProtKB-EC"/>
</dbReference>
<dbReference type="Pfam" id="PF00233">
    <property type="entry name" value="PDEase_I"/>
    <property type="match status" value="1"/>
</dbReference>
<evidence type="ECO:0000313" key="14">
    <source>
        <dbReference type="Proteomes" id="UP000031443"/>
    </source>
</evidence>
<evidence type="ECO:0000259" key="12">
    <source>
        <dbReference type="PROSITE" id="PS51845"/>
    </source>
</evidence>
<name>M7AGM7_CHEMY</name>
<evidence type="ECO:0000256" key="1">
    <source>
        <dbReference type="ARBA" id="ARBA00004703"/>
    </source>
</evidence>
<feature type="binding site" evidence="8">
    <location>
        <position position="647"/>
    </location>
    <ligand>
        <name>AMP</name>
        <dbReference type="ChEBI" id="CHEBI:456215"/>
    </ligand>
</feature>
<keyword evidence="4 10" id="KW-0378">Hydrolase</keyword>
<evidence type="ECO:0000256" key="4">
    <source>
        <dbReference type="ARBA" id="ARBA00022801"/>
    </source>
</evidence>
<dbReference type="PRINTS" id="PR00387">
    <property type="entry name" value="PDIESTERASE1"/>
</dbReference>
<evidence type="ECO:0000256" key="2">
    <source>
        <dbReference type="ARBA" id="ARBA00009517"/>
    </source>
</evidence>
<organism evidence="13 14">
    <name type="scientific">Chelonia mydas</name>
    <name type="common">Green sea-turtle</name>
    <name type="synonym">Chelonia agassizi</name>
    <dbReference type="NCBI Taxonomy" id="8469"/>
    <lineage>
        <taxon>Eukaryota</taxon>
        <taxon>Metazoa</taxon>
        <taxon>Chordata</taxon>
        <taxon>Craniata</taxon>
        <taxon>Vertebrata</taxon>
        <taxon>Euteleostomi</taxon>
        <taxon>Archelosauria</taxon>
        <taxon>Testudinata</taxon>
        <taxon>Testudines</taxon>
        <taxon>Cryptodira</taxon>
        <taxon>Durocryptodira</taxon>
        <taxon>Americhelydia</taxon>
        <taxon>Chelonioidea</taxon>
        <taxon>Cheloniidae</taxon>
        <taxon>Chelonia</taxon>
    </lineage>
</organism>
<evidence type="ECO:0000256" key="8">
    <source>
        <dbReference type="PIRSR" id="PIRSR623088-2"/>
    </source>
</evidence>
<feature type="binding site" evidence="8">
    <location>
        <begin position="438"/>
        <end position="442"/>
    </location>
    <ligand>
        <name>AMP</name>
        <dbReference type="ChEBI" id="CHEBI:456215"/>
    </ligand>
</feature>
<proteinExistence type="inferred from homology"/>
<evidence type="ECO:0000256" key="6">
    <source>
        <dbReference type="ARBA" id="ARBA00033681"/>
    </source>
</evidence>
<feature type="region of interest" description="Disordered" evidence="11">
    <location>
        <begin position="304"/>
        <end position="332"/>
    </location>
</feature>
<dbReference type="SMART" id="SM00471">
    <property type="entry name" value="HDc"/>
    <property type="match status" value="1"/>
</dbReference>
<dbReference type="InterPro" id="IPR036971">
    <property type="entry name" value="PDEase_catalytic_dom_sf"/>
</dbReference>
<dbReference type="STRING" id="8469.M7AGM7"/>
<comment type="catalytic activity">
    <reaction evidence="6">
        <text>3',5'-cyclic AMP + H2O = AMP + H(+)</text>
        <dbReference type="Rhea" id="RHEA:25277"/>
        <dbReference type="ChEBI" id="CHEBI:15377"/>
        <dbReference type="ChEBI" id="CHEBI:15378"/>
        <dbReference type="ChEBI" id="CHEBI:58165"/>
        <dbReference type="ChEBI" id="CHEBI:456215"/>
        <dbReference type="EC" id="3.1.4.53"/>
    </reaction>
    <physiologicalReaction direction="left-to-right" evidence="6">
        <dbReference type="Rhea" id="RHEA:25278"/>
    </physiologicalReaction>
</comment>
<comment type="cofactor">
    <cofactor evidence="10">
        <name>a divalent metal cation</name>
        <dbReference type="ChEBI" id="CHEBI:60240"/>
    </cofactor>
    <text evidence="10">Binds 2 divalent metal cations per subunit. Site 1 may preferentially bind zinc ions, while site 2 has a preference for magnesium and/or manganese ions.</text>
</comment>
<keyword evidence="14" id="KW-1185">Reference proteome</keyword>
<comment type="pathway">
    <text evidence="1">Purine metabolism; 3',5'-cyclic AMP degradation; AMP from 3',5'-cyclic AMP: step 1/1.</text>
</comment>
<sequence>MSLPTNCGSVALADCALMVCNGHLAGSSRAVNRPIDIVQKHRRFDIENGLSSGRSPLDPQASPGSGLVLHGNVPHSQRRESFLYRSDSDYDLSPKAMSRNSSIASDLHGEDMIVTPFAQLLASLRTVRSNFAMLTQLQDRMASKRTSSSNPPSACKASLSEDACQKLAIETLGELDWCLDQLETLQTRHSVSEMASNKFKRMLNRELSHLSETSRSGNQVSEYISSTFLAEQRVEPELSQSPPAGVSWQWEGRGLISGRLALELQCRVQAELGSMRWVQLAADSFGFLLHSPALHGAVHRPCIPGAEGSKQPDKQHEVEIPSPTPKEKVAEKSTCPMAQISGLKKLTHSSSFISSGIPRFGVKTDQEGLLAKELEDTNKWGLDMFKITEYSGNRPLTVIMYSIFQERDLMKTFRIPADTFITFLMTLEDHYHADVAYHNNIHAADVVQSTHVLLSTPALEAVFTDLEVMAAIFASAIHDVDHPGVSNQFLINTNSELALMYNDVSVLENHHLAVGFRLLQEENCDIFQHLSKKQRQSLRKMAIDMVLATDMSKHMNLLADLKTMVETKKVTSLGVLLLDNYSDRIQVLQNMVHCADLSNPTKPLELYRQWTDRIMVEFFRQGDREREKGMEISPMCDKLSASVEKSQVGFIDYIAHPLWETWADLVHPDAQEILDTLEDNREWYQSMIPHSPSLPEEQDPEKGGGGENPSLPEEQDPEKGSGGEKFQFQLTLEEEGESDTEPEEAESPLEEDNSGSDSKTLATDDSESAEFERLSPGSAGRDSPPPAHGGPLRNMLVKQKEALHFDNRRALERTLSQPDGGTSLGCPELGRSGSLVDGELGLDTEGKLTFLPLGT</sequence>
<dbReference type="eggNOG" id="KOG3689">
    <property type="taxonomic scope" value="Eukaryota"/>
</dbReference>
<dbReference type="UniPathway" id="UPA00762">
    <property type="reaction ID" value="UER00747"/>
</dbReference>
<protein>
    <recommendedName>
        <fullName evidence="10">Phosphodiesterase</fullName>
        <ecNumber evidence="10">3.1.4.-</ecNumber>
    </recommendedName>
</protein>
<feature type="compositionally biased region" description="Acidic residues" evidence="11">
    <location>
        <begin position="732"/>
        <end position="754"/>
    </location>
</feature>
<dbReference type="InterPro" id="IPR040844">
    <property type="entry name" value="PDE4_UCR"/>
</dbReference>
<evidence type="ECO:0000256" key="11">
    <source>
        <dbReference type="SAM" id="MobiDB-lite"/>
    </source>
</evidence>
<keyword evidence="3 9" id="KW-0479">Metal-binding</keyword>
<dbReference type="GO" id="GO:0046872">
    <property type="term" value="F:metal ion binding"/>
    <property type="evidence" value="ECO:0007669"/>
    <property type="project" value="UniProtKB-KW"/>
</dbReference>
<dbReference type="FunFam" id="1.10.1300.10:FF:000001">
    <property type="entry name" value="Phosphodiesterase"/>
    <property type="match status" value="1"/>
</dbReference>
<dbReference type="GO" id="GO:0006198">
    <property type="term" value="P:cAMP catabolic process"/>
    <property type="evidence" value="ECO:0007669"/>
    <property type="project" value="UniProtKB-UniPathway"/>
</dbReference>
<feature type="domain" description="PDEase" evidence="12">
    <location>
        <begin position="362"/>
        <end position="691"/>
    </location>
</feature>
<gene>
    <name evidence="13" type="ORF">UY3_18713</name>
</gene>
<dbReference type="EMBL" id="KB603100">
    <property type="protein sequence ID" value="EMP24076.1"/>
    <property type="molecule type" value="Genomic_DNA"/>
</dbReference>
<dbReference type="Proteomes" id="UP000031443">
    <property type="component" value="Unassembled WGS sequence"/>
</dbReference>
<dbReference type="PROSITE" id="PS00126">
    <property type="entry name" value="PDEASE_I_1"/>
    <property type="match status" value="1"/>
</dbReference>
<keyword evidence="5" id="KW-0114">cAMP</keyword>
<dbReference type="InterPro" id="IPR002073">
    <property type="entry name" value="PDEase_catalytic_dom"/>
</dbReference>
<dbReference type="InterPro" id="IPR023088">
    <property type="entry name" value="PDEase"/>
</dbReference>
<feature type="binding site" evidence="9">
    <location>
        <position position="442"/>
    </location>
    <ligand>
        <name>Zn(2+)</name>
        <dbReference type="ChEBI" id="CHEBI:29105"/>
        <label>1</label>
    </ligand>
</feature>
<feature type="binding site" evidence="9">
    <location>
        <position position="479"/>
    </location>
    <ligand>
        <name>Zn(2+)</name>
        <dbReference type="ChEBI" id="CHEBI:29105"/>
        <label>1</label>
    </ligand>
</feature>
<dbReference type="PANTHER" id="PTHR11347">
    <property type="entry name" value="CYCLIC NUCLEOTIDE PHOSPHODIESTERASE"/>
    <property type="match status" value="1"/>
</dbReference>
<feature type="binding site" evidence="9">
    <location>
        <position position="478"/>
    </location>
    <ligand>
        <name>Zn(2+)</name>
        <dbReference type="ChEBI" id="CHEBI:29105"/>
        <label>1</label>
    </ligand>
</feature>
<evidence type="ECO:0000256" key="9">
    <source>
        <dbReference type="PIRSR" id="PIRSR623088-3"/>
    </source>
</evidence>
<evidence type="ECO:0000256" key="10">
    <source>
        <dbReference type="RuleBase" id="RU363067"/>
    </source>
</evidence>
<dbReference type="Gene3D" id="1.10.1300.10">
    <property type="entry name" value="3'5'-cyclic nucleotide phosphodiesterase, catalytic domain"/>
    <property type="match status" value="1"/>
</dbReference>
<reference evidence="14" key="1">
    <citation type="journal article" date="2013" name="Nat. Genet.">
        <title>The draft genomes of soft-shell turtle and green sea turtle yield insights into the development and evolution of the turtle-specific body plan.</title>
        <authorList>
            <person name="Wang Z."/>
            <person name="Pascual-Anaya J."/>
            <person name="Zadissa A."/>
            <person name="Li W."/>
            <person name="Niimura Y."/>
            <person name="Huang Z."/>
            <person name="Li C."/>
            <person name="White S."/>
            <person name="Xiong Z."/>
            <person name="Fang D."/>
            <person name="Wang B."/>
            <person name="Ming Y."/>
            <person name="Chen Y."/>
            <person name="Zheng Y."/>
            <person name="Kuraku S."/>
            <person name="Pignatelli M."/>
            <person name="Herrero J."/>
            <person name="Beal K."/>
            <person name="Nozawa M."/>
            <person name="Li Q."/>
            <person name="Wang J."/>
            <person name="Zhang H."/>
            <person name="Yu L."/>
            <person name="Shigenobu S."/>
            <person name="Wang J."/>
            <person name="Liu J."/>
            <person name="Flicek P."/>
            <person name="Searle S."/>
            <person name="Wang J."/>
            <person name="Kuratani S."/>
            <person name="Yin Y."/>
            <person name="Aken B."/>
            <person name="Zhang G."/>
            <person name="Irie N."/>
        </authorList>
    </citation>
    <scope>NUCLEOTIDE SEQUENCE [LARGE SCALE GENOMIC DNA]</scope>
</reference>
<comment type="similarity">
    <text evidence="2">Belongs to the cyclic nucleotide phosphodiesterase family. PDE4 subfamily.</text>
</comment>
<dbReference type="PROSITE" id="PS51845">
    <property type="entry name" value="PDEASE_I_2"/>
    <property type="match status" value="1"/>
</dbReference>
<dbReference type="InterPro" id="IPR023174">
    <property type="entry name" value="PDEase_CS"/>
</dbReference>
<feature type="active site" description="Proton donor" evidence="7">
    <location>
        <position position="438"/>
    </location>
</feature>
<dbReference type="Pfam" id="PF18100">
    <property type="entry name" value="PDE4_UCR"/>
    <property type="match status" value="1"/>
</dbReference>
<feature type="binding site" evidence="9">
    <location>
        <position position="596"/>
    </location>
    <ligand>
        <name>Zn(2+)</name>
        <dbReference type="ChEBI" id="CHEBI:29105"/>
        <label>1</label>
    </ligand>
</feature>
<accession>M7AGM7</accession>
<dbReference type="GO" id="GO:0007165">
    <property type="term" value="P:signal transduction"/>
    <property type="evidence" value="ECO:0007669"/>
    <property type="project" value="InterPro"/>
</dbReference>
<feature type="region of interest" description="Disordered" evidence="11">
    <location>
        <begin position="814"/>
        <end position="840"/>
    </location>
</feature>
<evidence type="ECO:0000256" key="5">
    <source>
        <dbReference type="ARBA" id="ARBA00023149"/>
    </source>
</evidence>
<evidence type="ECO:0000256" key="7">
    <source>
        <dbReference type="PIRSR" id="PIRSR623088-1"/>
    </source>
</evidence>
<dbReference type="InterPro" id="IPR003607">
    <property type="entry name" value="HD/PDEase_dom"/>
</dbReference>
<feature type="binding site" evidence="8">
    <location>
        <position position="479"/>
    </location>
    <ligand>
        <name>AMP</name>
        <dbReference type="ChEBI" id="CHEBI:456215"/>
    </ligand>
</feature>